<dbReference type="AlphaFoldDB" id="A0AAU9IN31"/>
<evidence type="ECO:0000256" key="1">
    <source>
        <dbReference type="SAM" id="Phobius"/>
    </source>
</evidence>
<keyword evidence="3" id="KW-1185">Reference proteome</keyword>
<protein>
    <submittedName>
        <fullName evidence="2">Uncharacterized protein</fullName>
    </submittedName>
</protein>
<keyword evidence="1" id="KW-1133">Transmembrane helix</keyword>
<evidence type="ECO:0000313" key="2">
    <source>
        <dbReference type="EMBL" id="CAG9313589.1"/>
    </source>
</evidence>
<dbReference type="EMBL" id="CAJZBQ010000011">
    <property type="protein sequence ID" value="CAG9313589.1"/>
    <property type="molecule type" value="Genomic_DNA"/>
</dbReference>
<accession>A0AAU9IN31</accession>
<proteinExistence type="predicted"/>
<gene>
    <name evidence="2" type="ORF">BSTOLATCC_MIC10088</name>
</gene>
<evidence type="ECO:0000313" key="3">
    <source>
        <dbReference type="Proteomes" id="UP001162131"/>
    </source>
</evidence>
<keyword evidence="1" id="KW-0812">Transmembrane</keyword>
<comment type="caution">
    <text evidence="2">The sequence shown here is derived from an EMBL/GenBank/DDBJ whole genome shotgun (WGS) entry which is preliminary data.</text>
</comment>
<keyword evidence="1" id="KW-0472">Membrane</keyword>
<dbReference type="Proteomes" id="UP001162131">
    <property type="component" value="Unassembled WGS sequence"/>
</dbReference>
<organism evidence="2 3">
    <name type="scientific">Blepharisma stoltei</name>
    <dbReference type="NCBI Taxonomy" id="1481888"/>
    <lineage>
        <taxon>Eukaryota</taxon>
        <taxon>Sar</taxon>
        <taxon>Alveolata</taxon>
        <taxon>Ciliophora</taxon>
        <taxon>Postciliodesmatophora</taxon>
        <taxon>Heterotrichea</taxon>
        <taxon>Heterotrichida</taxon>
        <taxon>Blepharismidae</taxon>
        <taxon>Blepharisma</taxon>
    </lineage>
</organism>
<name>A0AAU9IN31_9CILI</name>
<reference evidence="2" key="1">
    <citation type="submission" date="2021-09" db="EMBL/GenBank/DDBJ databases">
        <authorList>
            <consortium name="AG Swart"/>
            <person name="Singh M."/>
            <person name="Singh A."/>
            <person name="Seah K."/>
            <person name="Emmerich C."/>
        </authorList>
    </citation>
    <scope>NUCLEOTIDE SEQUENCE</scope>
    <source>
        <strain evidence="2">ATCC30299</strain>
    </source>
</reference>
<sequence>MSFLYLNLLSLDRIEILYVLFSSIFAVLKHCFLFFTWKNSKNTVCTFFMPKKILKNAVIFIGFGGLKKA</sequence>
<feature type="transmembrane region" description="Helical" evidence="1">
    <location>
        <begin position="16"/>
        <end position="37"/>
    </location>
</feature>